<protein>
    <submittedName>
        <fullName evidence="1">Uncharacterized protein</fullName>
    </submittedName>
</protein>
<reference evidence="1" key="1">
    <citation type="journal article" date="2021" name="Microb. Physiol.">
        <title>Proteogenomic Insights into the Physiology of Marine, Sulfate-Reducing, Filamentous Desulfonema limicola and Desulfonema magnum.</title>
        <authorList>
            <person name="Schnaars V."/>
            <person name="Wohlbrand L."/>
            <person name="Scheve S."/>
            <person name="Hinrichs C."/>
            <person name="Reinhardt R."/>
            <person name="Rabus R."/>
        </authorList>
    </citation>
    <scope>NUCLEOTIDE SEQUENCE</scope>
    <source>
        <strain evidence="1">5ac10</strain>
    </source>
</reference>
<evidence type="ECO:0000313" key="2">
    <source>
        <dbReference type="Proteomes" id="UP000663720"/>
    </source>
</evidence>
<dbReference type="EMBL" id="CP061799">
    <property type="protein sequence ID" value="QTA79655.1"/>
    <property type="molecule type" value="Genomic_DNA"/>
</dbReference>
<dbReference type="KEGG" id="dli:dnl_19310"/>
<gene>
    <name evidence="1" type="ORF">dnl_19310</name>
</gene>
<dbReference type="RefSeq" id="WP_207691381.1">
    <property type="nucleotide sequence ID" value="NZ_CP061799.1"/>
</dbReference>
<dbReference type="AlphaFoldDB" id="A0A975B6H4"/>
<dbReference type="Proteomes" id="UP000663720">
    <property type="component" value="Chromosome"/>
</dbReference>
<dbReference type="SUPFAM" id="SSF53850">
    <property type="entry name" value="Periplasmic binding protein-like II"/>
    <property type="match status" value="1"/>
</dbReference>
<name>A0A975B6H4_9BACT</name>
<evidence type="ECO:0000313" key="1">
    <source>
        <dbReference type="EMBL" id="QTA79655.1"/>
    </source>
</evidence>
<organism evidence="1 2">
    <name type="scientific">Desulfonema limicola</name>
    <dbReference type="NCBI Taxonomy" id="45656"/>
    <lineage>
        <taxon>Bacteria</taxon>
        <taxon>Pseudomonadati</taxon>
        <taxon>Thermodesulfobacteriota</taxon>
        <taxon>Desulfobacteria</taxon>
        <taxon>Desulfobacterales</taxon>
        <taxon>Desulfococcaceae</taxon>
        <taxon>Desulfonema</taxon>
    </lineage>
</organism>
<keyword evidence="2" id="KW-1185">Reference proteome</keyword>
<proteinExistence type="predicted"/>
<sequence length="226" mass="25968">MVCADGETINDENKNKELDVKKISYWNVPIGLIFYKPNLTSAQISELEKVTKFADIDPSLSILSYGGYNPFNDAGFKGMVHIKSNSPQQTMKMIQAGRNDLGFEVLGVTPYFITKDNPQDMKNWGFLNAWTYVPQYMAFNCKDPKGSYYEKKFKEGLSIIKKNGVYIDIYERLYGKNNIPESAVDDPNHEIQEEDLTKIINNVDFDLDKFLRQKRDETGLIVEFVK</sequence>
<accession>A0A975B6H4</accession>